<proteinExistence type="predicted"/>
<gene>
    <name evidence="2" type="ORF">PVAG01_06353</name>
</gene>
<evidence type="ECO:0000313" key="3">
    <source>
        <dbReference type="Proteomes" id="UP001629113"/>
    </source>
</evidence>
<accession>A0ABR4PGH4</accession>
<reference evidence="2 3" key="1">
    <citation type="submission" date="2024-06" db="EMBL/GenBank/DDBJ databases">
        <title>Complete genome of Phlyctema vagabunda strain 19-DSS-EL-015.</title>
        <authorList>
            <person name="Fiorenzani C."/>
        </authorList>
    </citation>
    <scope>NUCLEOTIDE SEQUENCE [LARGE SCALE GENOMIC DNA]</scope>
    <source>
        <strain evidence="2 3">19-DSS-EL-015</strain>
    </source>
</reference>
<organism evidence="2 3">
    <name type="scientific">Phlyctema vagabunda</name>
    <dbReference type="NCBI Taxonomy" id="108571"/>
    <lineage>
        <taxon>Eukaryota</taxon>
        <taxon>Fungi</taxon>
        <taxon>Dikarya</taxon>
        <taxon>Ascomycota</taxon>
        <taxon>Pezizomycotina</taxon>
        <taxon>Leotiomycetes</taxon>
        <taxon>Helotiales</taxon>
        <taxon>Dermateaceae</taxon>
        <taxon>Phlyctema</taxon>
    </lineage>
</organism>
<feature type="compositionally biased region" description="Polar residues" evidence="1">
    <location>
        <begin position="127"/>
        <end position="136"/>
    </location>
</feature>
<feature type="compositionally biased region" description="Basic and acidic residues" evidence="1">
    <location>
        <begin position="153"/>
        <end position="168"/>
    </location>
</feature>
<name>A0ABR4PGH4_9HELO</name>
<feature type="region of interest" description="Disordered" evidence="1">
    <location>
        <begin position="121"/>
        <end position="168"/>
    </location>
</feature>
<keyword evidence="3" id="KW-1185">Reference proteome</keyword>
<evidence type="ECO:0008006" key="4">
    <source>
        <dbReference type="Google" id="ProtNLM"/>
    </source>
</evidence>
<sequence>MPMIHFLPLLPETSAPYTVPSSGSSSASSSRSSSISYTTGPSVHSLLGQIRTLTDSLNGGAVNHVEDIDHLNREVDYLSYFISAPLSLTPKLPGPSTIEVGQFNAAIRDLNKALAVYGDAGREGRGASNSSTANKQRQGRESPHRHKLSASHQRTEEENRLRLLRRYE</sequence>
<evidence type="ECO:0000313" key="2">
    <source>
        <dbReference type="EMBL" id="KAL3422197.1"/>
    </source>
</evidence>
<dbReference type="Proteomes" id="UP001629113">
    <property type="component" value="Unassembled WGS sequence"/>
</dbReference>
<comment type="caution">
    <text evidence="2">The sequence shown here is derived from an EMBL/GenBank/DDBJ whole genome shotgun (WGS) entry which is preliminary data.</text>
</comment>
<evidence type="ECO:0000256" key="1">
    <source>
        <dbReference type="SAM" id="MobiDB-lite"/>
    </source>
</evidence>
<protein>
    <recommendedName>
        <fullName evidence="4">Biogenesis of lysosome-related organelles complex 1 subunit 7</fullName>
    </recommendedName>
</protein>
<feature type="region of interest" description="Disordered" evidence="1">
    <location>
        <begin position="17"/>
        <end position="41"/>
    </location>
</feature>
<dbReference type="EMBL" id="JBFCZG010000005">
    <property type="protein sequence ID" value="KAL3422197.1"/>
    <property type="molecule type" value="Genomic_DNA"/>
</dbReference>